<dbReference type="InterPro" id="IPR013087">
    <property type="entry name" value="Znf_C2H2_type"/>
</dbReference>
<comment type="caution">
    <text evidence="3">The sequence shown here is derived from an EMBL/GenBank/DDBJ whole genome shotgun (WGS) entry which is preliminary data.</text>
</comment>
<evidence type="ECO:0000259" key="2">
    <source>
        <dbReference type="PROSITE" id="PS50157"/>
    </source>
</evidence>
<reference evidence="3 4" key="2">
    <citation type="submission" date="2017-09" db="EMBL/GenBank/DDBJ databases">
        <title>Extensive intraspecific genome diversity in a model arbuscular mycorrhizal fungus.</title>
        <authorList>
            <person name="Chen E.C."/>
            <person name="Morin E."/>
            <person name="Beaudet D."/>
            <person name="Noel J."/>
            <person name="Ndikumana S."/>
            <person name="Charron P."/>
            <person name="St-Onge C."/>
            <person name="Giorgi J."/>
            <person name="Grigoriev I.V."/>
            <person name="Roux C."/>
            <person name="Martin F.M."/>
            <person name="Corradi N."/>
        </authorList>
    </citation>
    <scope>NUCLEOTIDE SEQUENCE [LARGE SCALE GENOMIC DNA]</scope>
    <source>
        <strain evidence="3 4">A5</strain>
    </source>
</reference>
<keyword evidence="1" id="KW-0479">Metal-binding</keyword>
<proteinExistence type="predicted"/>
<sequence>MNTNCCGPPRAKEAMDFLQLNNGFLPPIAKARDGHFTNSVHLLEYYDLLKLPEYDSHCPSIDQATYSRLCCSECNKYFPTLAYMTNHKRTMHPVSRGRPKGKAKVQNSRTIDDFSLLPSQRKGPFCDEIYLRECTSD</sequence>
<evidence type="ECO:0000256" key="1">
    <source>
        <dbReference type="PROSITE-ProRule" id="PRU00042"/>
    </source>
</evidence>
<dbReference type="AlphaFoldDB" id="A0A2N0NEM7"/>
<organism evidence="3 4">
    <name type="scientific">Rhizophagus irregularis</name>
    <dbReference type="NCBI Taxonomy" id="588596"/>
    <lineage>
        <taxon>Eukaryota</taxon>
        <taxon>Fungi</taxon>
        <taxon>Fungi incertae sedis</taxon>
        <taxon>Mucoromycota</taxon>
        <taxon>Glomeromycotina</taxon>
        <taxon>Glomeromycetes</taxon>
        <taxon>Glomerales</taxon>
        <taxon>Glomeraceae</taxon>
        <taxon>Rhizophagus</taxon>
    </lineage>
</organism>
<dbReference type="EMBL" id="LLXJ01009306">
    <property type="protein sequence ID" value="PKB92979.1"/>
    <property type="molecule type" value="Genomic_DNA"/>
</dbReference>
<reference evidence="3 4" key="1">
    <citation type="submission" date="2016-04" db="EMBL/GenBank/DDBJ databases">
        <title>Genome analyses suggest a sexual origin of heterokaryosis in a supposedly ancient asexual fungus.</title>
        <authorList>
            <person name="Ropars J."/>
            <person name="Sedzielewska K."/>
            <person name="Noel J."/>
            <person name="Charron P."/>
            <person name="Farinelli L."/>
            <person name="Marton T."/>
            <person name="Kruger M."/>
            <person name="Pelin A."/>
            <person name="Brachmann A."/>
            <person name="Corradi N."/>
        </authorList>
    </citation>
    <scope>NUCLEOTIDE SEQUENCE [LARGE SCALE GENOMIC DNA]</scope>
    <source>
        <strain evidence="3 4">A5</strain>
    </source>
</reference>
<dbReference type="PROSITE" id="PS00028">
    <property type="entry name" value="ZINC_FINGER_C2H2_1"/>
    <property type="match status" value="1"/>
</dbReference>
<feature type="domain" description="C2H2-type" evidence="2">
    <location>
        <begin position="69"/>
        <end position="97"/>
    </location>
</feature>
<evidence type="ECO:0000313" key="4">
    <source>
        <dbReference type="Proteomes" id="UP000232722"/>
    </source>
</evidence>
<dbReference type="GO" id="GO:0008270">
    <property type="term" value="F:zinc ion binding"/>
    <property type="evidence" value="ECO:0007669"/>
    <property type="project" value="UniProtKB-KW"/>
</dbReference>
<keyword evidence="1" id="KW-0862">Zinc</keyword>
<gene>
    <name evidence="3" type="ORF">RhiirA5_442735</name>
</gene>
<keyword evidence="1" id="KW-0863">Zinc-finger</keyword>
<name>A0A2N0NEM7_9GLOM</name>
<dbReference type="PROSITE" id="PS50157">
    <property type="entry name" value="ZINC_FINGER_C2H2_2"/>
    <property type="match status" value="1"/>
</dbReference>
<evidence type="ECO:0000313" key="3">
    <source>
        <dbReference type="EMBL" id="PKB92979.1"/>
    </source>
</evidence>
<protein>
    <recommendedName>
        <fullName evidence="2">C2H2-type domain-containing protein</fullName>
    </recommendedName>
</protein>
<dbReference type="Proteomes" id="UP000232722">
    <property type="component" value="Unassembled WGS sequence"/>
</dbReference>
<accession>A0A2N0NEM7</accession>
<dbReference type="VEuPathDB" id="FungiDB:RhiirA1_472178"/>